<dbReference type="GO" id="GO:0005793">
    <property type="term" value="C:endoplasmic reticulum-Golgi intermediate compartment"/>
    <property type="evidence" value="ECO:0007669"/>
    <property type="project" value="TreeGrafter"/>
</dbReference>
<dbReference type="GO" id="GO:0005537">
    <property type="term" value="F:D-mannose binding"/>
    <property type="evidence" value="ECO:0007669"/>
    <property type="project" value="TreeGrafter"/>
</dbReference>
<feature type="chain" id="PRO_5041722957" description="L-type lectin-like domain-containing protein" evidence="13">
    <location>
        <begin position="17"/>
        <end position="320"/>
    </location>
</feature>
<evidence type="ECO:0000256" key="8">
    <source>
        <dbReference type="ARBA" id="ARBA00023136"/>
    </source>
</evidence>
<accession>A0AA88HJ96</accession>
<keyword evidence="5" id="KW-0430">Lectin</keyword>
<dbReference type="GO" id="GO:0005789">
    <property type="term" value="C:endoplasmic reticulum membrane"/>
    <property type="evidence" value="ECO:0007669"/>
    <property type="project" value="TreeGrafter"/>
</dbReference>
<dbReference type="GO" id="GO:0006888">
    <property type="term" value="P:endoplasmic reticulum to Golgi vesicle-mediated transport"/>
    <property type="evidence" value="ECO:0007669"/>
    <property type="project" value="TreeGrafter"/>
</dbReference>
<dbReference type="Gene3D" id="2.60.120.200">
    <property type="match status" value="1"/>
</dbReference>
<feature type="transmembrane region" description="Helical" evidence="12">
    <location>
        <begin position="287"/>
        <end position="308"/>
    </location>
</feature>
<dbReference type="AlphaFoldDB" id="A0AA88HJ96"/>
<organism evidence="15 16">
    <name type="scientific">Artemia franciscana</name>
    <name type="common">Brine shrimp</name>
    <name type="synonym">Artemia sanfranciscana</name>
    <dbReference type="NCBI Taxonomy" id="6661"/>
    <lineage>
        <taxon>Eukaryota</taxon>
        <taxon>Metazoa</taxon>
        <taxon>Ecdysozoa</taxon>
        <taxon>Arthropoda</taxon>
        <taxon>Crustacea</taxon>
        <taxon>Branchiopoda</taxon>
        <taxon>Anostraca</taxon>
        <taxon>Artemiidae</taxon>
        <taxon>Artemia</taxon>
    </lineage>
</organism>
<keyword evidence="4 13" id="KW-0732">Signal</keyword>
<dbReference type="GO" id="GO:0046872">
    <property type="term" value="F:metal ion binding"/>
    <property type="evidence" value="ECO:0007669"/>
    <property type="project" value="UniProtKB-KW"/>
</dbReference>
<keyword evidence="3" id="KW-0479">Metal-binding</keyword>
<feature type="domain" description="L-type lectin-like" evidence="14">
    <location>
        <begin position="22"/>
        <end position="245"/>
    </location>
</feature>
<evidence type="ECO:0000313" key="15">
    <source>
        <dbReference type="EMBL" id="KAK2712343.1"/>
    </source>
</evidence>
<keyword evidence="10" id="KW-0325">Glycoprotein</keyword>
<keyword evidence="9" id="KW-1015">Disulfide bond</keyword>
<dbReference type="GO" id="GO:0000139">
    <property type="term" value="C:Golgi membrane"/>
    <property type="evidence" value="ECO:0007669"/>
    <property type="project" value="UniProtKB-SubCell"/>
</dbReference>
<dbReference type="FunFam" id="2.60.120.200:FF:000017">
    <property type="entry name" value="Vesicular integral-membrane protein VIP36"/>
    <property type="match status" value="1"/>
</dbReference>
<proteinExistence type="predicted"/>
<evidence type="ECO:0000256" key="11">
    <source>
        <dbReference type="ARBA" id="ARBA00046288"/>
    </source>
</evidence>
<dbReference type="PROSITE" id="PS51328">
    <property type="entry name" value="L_LECTIN_LIKE"/>
    <property type="match status" value="1"/>
</dbReference>
<gene>
    <name evidence="15" type="ORF">QYM36_011137</name>
</gene>
<protein>
    <recommendedName>
        <fullName evidence="14">L-type lectin-like domain-containing protein</fullName>
    </recommendedName>
</protein>
<dbReference type="Pfam" id="PF03388">
    <property type="entry name" value="Lectin_leg-like"/>
    <property type="match status" value="1"/>
</dbReference>
<evidence type="ECO:0000256" key="2">
    <source>
        <dbReference type="ARBA" id="ARBA00022692"/>
    </source>
</evidence>
<comment type="subcellular location">
    <subcellularLocation>
        <location evidence="11">Endomembrane system</location>
        <topology evidence="11">Single-pass type I membrane protein</topology>
    </subcellularLocation>
    <subcellularLocation>
        <location evidence="1">Golgi apparatus membrane</location>
        <topology evidence="1">Single-pass membrane protein</topology>
    </subcellularLocation>
</comment>
<keyword evidence="6 12" id="KW-1133">Transmembrane helix</keyword>
<reference evidence="15" key="1">
    <citation type="submission" date="2023-07" db="EMBL/GenBank/DDBJ databases">
        <title>Chromosome-level genome assembly of Artemia franciscana.</title>
        <authorList>
            <person name="Jo E."/>
        </authorList>
    </citation>
    <scope>NUCLEOTIDE SEQUENCE</scope>
    <source>
        <tissue evidence="15">Whole body</tissue>
    </source>
</reference>
<evidence type="ECO:0000256" key="9">
    <source>
        <dbReference type="ARBA" id="ARBA00023157"/>
    </source>
</evidence>
<keyword evidence="2 12" id="KW-0812">Transmembrane</keyword>
<evidence type="ECO:0000256" key="6">
    <source>
        <dbReference type="ARBA" id="ARBA00022989"/>
    </source>
</evidence>
<keyword evidence="8 12" id="KW-0472">Membrane</keyword>
<dbReference type="InterPro" id="IPR013320">
    <property type="entry name" value="ConA-like_dom_sf"/>
</dbReference>
<evidence type="ECO:0000259" key="14">
    <source>
        <dbReference type="PROSITE" id="PS51328"/>
    </source>
</evidence>
<keyword evidence="16" id="KW-1185">Reference proteome</keyword>
<comment type="caution">
    <text evidence="15">The sequence shown here is derived from an EMBL/GenBank/DDBJ whole genome shotgun (WGS) entry which is preliminary data.</text>
</comment>
<dbReference type="InterPro" id="IPR051136">
    <property type="entry name" value="Intracellular_Lectin-GPT"/>
</dbReference>
<dbReference type="InterPro" id="IPR005052">
    <property type="entry name" value="Lectin_leg"/>
</dbReference>
<dbReference type="EMBL" id="JAVRJZ010000015">
    <property type="protein sequence ID" value="KAK2712343.1"/>
    <property type="molecule type" value="Genomic_DNA"/>
</dbReference>
<evidence type="ECO:0000256" key="13">
    <source>
        <dbReference type="SAM" id="SignalP"/>
    </source>
</evidence>
<dbReference type="GO" id="GO:0030134">
    <property type="term" value="C:COPII-coated ER to Golgi transport vesicle"/>
    <property type="evidence" value="ECO:0007669"/>
    <property type="project" value="TreeGrafter"/>
</dbReference>
<evidence type="ECO:0000256" key="5">
    <source>
        <dbReference type="ARBA" id="ARBA00022734"/>
    </source>
</evidence>
<dbReference type="PANTHER" id="PTHR12223">
    <property type="entry name" value="VESICULAR MANNOSE-BINDING LECTIN"/>
    <property type="match status" value="1"/>
</dbReference>
<keyword evidence="7" id="KW-0333">Golgi apparatus</keyword>
<evidence type="ECO:0000256" key="10">
    <source>
        <dbReference type="ARBA" id="ARBA00023180"/>
    </source>
</evidence>
<evidence type="ECO:0000256" key="1">
    <source>
        <dbReference type="ARBA" id="ARBA00004194"/>
    </source>
</evidence>
<feature type="signal peptide" evidence="13">
    <location>
        <begin position="1"/>
        <end position="16"/>
    </location>
</feature>
<dbReference type="Proteomes" id="UP001187531">
    <property type="component" value="Unassembled WGS sequence"/>
</dbReference>
<evidence type="ECO:0000256" key="12">
    <source>
        <dbReference type="SAM" id="Phobius"/>
    </source>
</evidence>
<sequence length="320" mass="36633">MNFLLLFIQFAISVHAEWNTKDFLKREHSLVKPYQGSGVTMPYWDFMGSTVITNSYIRLTPDLQSKSGAIWNSVPCKVHNWEAQVQFKVSGKGKDLFGDGFMIWYTKDRMEGGPVFGSKDFFTGLAISVDTYSNQNGPHNHQHPYISAMLNNGSKKYDHDKDGTHLQLAGCETKIRNLKHDTFIAINYENDVLKVFTDVEGKNGWKPCLEVPGVKLPTGYYFGVSAVTGELSDNHDLISFKLYSKDMPGQEFEDRSDLLPTAEFFEAPRDRAEDVKPSAPFRRFLTFIFYLFIALLVICAIIGGIWYYQSWNEKKAKRFY</sequence>
<dbReference type="PANTHER" id="PTHR12223:SF45">
    <property type="entry name" value="RE50040P"/>
    <property type="match status" value="1"/>
</dbReference>
<evidence type="ECO:0000256" key="7">
    <source>
        <dbReference type="ARBA" id="ARBA00023034"/>
    </source>
</evidence>
<dbReference type="SUPFAM" id="SSF49899">
    <property type="entry name" value="Concanavalin A-like lectins/glucanases"/>
    <property type="match status" value="1"/>
</dbReference>
<evidence type="ECO:0000256" key="3">
    <source>
        <dbReference type="ARBA" id="ARBA00022723"/>
    </source>
</evidence>
<evidence type="ECO:0000313" key="16">
    <source>
        <dbReference type="Proteomes" id="UP001187531"/>
    </source>
</evidence>
<name>A0AA88HJ96_ARTSF</name>
<evidence type="ECO:0000256" key="4">
    <source>
        <dbReference type="ARBA" id="ARBA00022729"/>
    </source>
</evidence>